<dbReference type="AlphaFoldDB" id="A0AA37SUV7"/>
<dbReference type="PANTHER" id="PTHR30273:SF2">
    <property type="entry name" value="PROTEIN FECR"/>
    <property type="match status" value="1"/>
</dbReference>
<dbReference type="GO" id="GO:0016989">
    <property type="term" value="F:sigma factor antagonist activity"/>
    <property type="evidence" value="ECO:0007669"/>
    <property type="project" value="TreeGrafter"/>
</dbReference>
<dbReference type="EMBL" id="BSOH01000027">
    <property type="protein sequence ID" value="GLR19311.1"/>
    <property type="molecule type" value="Genomic_DNA"/>
</dbReference>
<evidence type="ECO:0000313" key="5">
    <source>
        <dbReference type="Proteomes" id="UP001156666"/>
    </source>
</evidence>
<evidence type="ECO:0000259" key="2">
    <source>
        <dbReference type="Pfam" id="PF04773"/>
    </source>
</evidence>
<keyword evidence="1" id="KW-0812">Transmembrane</keyword>
<keyword evidence="1" id="KW-0472">Membrane</keyword>
<name>A0AA37SUV7_9BACT</name>
<gene>
    <name evidence="4" type="ORF">GCM10007940_39270</name>
</gene>
<evidence type="ECO:0000259" key="3">
    <source>
        <dbReference type="Pfam" id="PF16344"/>
    </source>
</evidence>
<dbReference type="InterPro" id="IPR006860">
    <property type="entry name" value="FecR"/>
</dbReference>
<accession>A0AA37SUV7</accession>
<feature type="domain" description="FecR protein" evidence="2">
    <location>
        <begin position="137"/>
        <end position="231"/>
    </location>
</feature>
<dbReference type="Gene3D" id="3.55.50.30">
    <property type="match status" value="1"/>
</dbReference>
<protein>
    <submittedName>
        <fullName evidence="4">Anti-sigma factor</fullName>
    </submittedName>
</protein>
<dbReference type="Pfam" id="PF04773">
    <property type="entry name" value="FecR"/>
    <property type="match status" value="1"/>
</dbReference>
<dbReference type="PANTHER" id="PTHR30273">
    <property type="entry name" value="PERIPLASMIC SIGNAL SENSOR AND SIGMA FACTOR ACTIVATOR FECR-RELATED"/>
    <property type="match status" value="1"/>
</dbReference>
<feature type="transmembrane region" description="Helical" evidence="1">
    <location>
        <begin position="102"/>
        <end position="123"/>
    </location>
</feature>
<dbReference type="InterPro" id="IPR032508">
    <property type="entry name" value="FecR_C"/>
</dbReference>
<dbReference type="RefSeq" id="WP_235291986.1">
    <property type="nucleotide sequence ID" value="NZ_BSOH01000027.1"/>
</dbReference>
<feature type="domain" description="Protein FecR C-terminal" evidence="3">
    <location>
        <begin position="280"/>
        <end position="348"/>
    </location>
</feature>
<sequence length="349" mass="39686">MKNLAIHNFKLKDFLSNSDFKDFVLTNKNPQFWENYISSNPENLDVLYNAREIIAEMNSIYGDLEKSDQEVDQNWDEFKLKTKATPIKQLHRPTKRFRLYNIAKVSACVIILAAFITISYQLYTNVEQEEISNSVEYYTASAEIKNITLPDSTLVVLNGNSKLLVHAGFSATQQRIVELEGQGYFEVTKAINTDNQFIIKTNNSKVTVLGTKFDLINTASGLELSLDEGHVNLEYGQEGLDSKNVNILPGEAVKIDPSGNMTHQTMKNTRINSSWKTGFFEYESQPLSKIFSDVERQFNINFENKSQALLDKKINGVIPTSNLEEALIVLEILIDKKLKYKNESTITIQ</sequence>
<dbReference type="Pfam" id="PF16344">
    <property type="entry name" value="FecR_C"/>
    <property type="match status" value="1"/>
</dbReference>
<proteinExistence type="predicted"/>
<keyword evidence="1" id="KW-1133">Transmembrane helix</keyword>
<organism evidence="4 5">
    <name type="scientific">Portibacter lacus</name>
    <dbReference type="NCBI Taxonomy" id="1099794"/>
    <lineage>
        <taxon>Bacteria</taxon>
        <taxon>Pseudomonadati</taxon>
        <taxon>Bacteroidota</taxon>
        <taxon>Saprospiria</taxon>
        <taxon>Saprospirales</taxon>
        <taxon>Haliscomenobacteraceae</taxon>
        <taxon>Portibacter</taxon>
    </lineage>
</organism>
<dbReference type="PIRSF" id="PIRSF018266">
    <property type="entry name" value="FecR"/>
    <property type="match status" value="1"/>
</dbReference>
<dbReference type="Proteomes" id="UP001156666">
    <property type="component" value="Unassembled WGS sequence"/>
</dbReference>
<dbReference type="InterPro" id="IPR012373">
    <property type="entry name" value="Ferrdict_sens_TM"/>
</dbReference>
<evidence type="ECO:0000313" key="4">
    <source>
        <dbReference type="EMBL" id="GLR19311.1"/>
    </source>
</evidence>
<reference evidence="4" key="2">
    <citation type="submission" date="2023-01" db="EMBL/GenBank/DDBJ databases">
        <title>Draft genome sequence of Portibacter lacus strain NBRC 108769.</title>
        <authorList>
            <person name="Sun Q."/>
            <person name="Mori K."/>
        </authorList>
    </citation>
    <scope>NUCLEOTIDE SEQUENCE</scope>
    <source>
        <strain evidence="4">NBRC 108769</strain>
    </source>
</reference>
<evidence type="ECO:0000256" key="1">
    <source>
        <dbReference type="SAM" id="Phobius"/>
    </source>
</evidence>
<keyword evidence="5" id="KW-1185">Reference proteome</keyword>
<reference evidence="4" key="1">
    <citation type="journal article" date="2014" name="Int. J. Syst. Evol. Microbiol.">
        <title>Complete genome sequence of Corynebacterium casei LMG S-19264T (=DSM 44701T), isolated from a smear-ripened cheese.</title>
        <authorList>
            <consortium name="US DOE Joint Genome Institute (JGI-PGF)"/>
            <person name="Walter F."/>
            <person name="Albersmeier A."/>
            <person name="Kalinowski J."/>
            <person name="Ruckert C."/>
        </authorList>
    </citation>
    <scope>NUCLEOTIDE SEQUENCE</scope>
    <source>
        <strain evidence="4">NBRC 108769</strain>
    </source>
</reference>
<comment type="caution">
    <text evidence="4">The sequence shown here is derived from an EMBL/GenBank/DDBJ whole genome shotgun (WGS) entry which is preliminary data.</text>
</comment>
<dbReference type="Gene3D" id="2.60.120.1440">
    <property type="match status" value="1"/>
</dbReference>